<sequence>MGSGIVGTFGTLMCVMGKGFGLVSQVNGAMEDGKVTLEEGLQIAERIATDLIPCFTGKEIAINLGPGGQEVATDVSLIGSLVSARIKEAVKDGKLTVDELAGILGVLFAAALPNMAVKV</sequence>
<organism evidence="1">
    <name type="scientific">viral metagenome</name>
    <dbReference type="NCBI Taxonomy" id="1070528"/>
    <lineage>
        <taxon>unclassified sequences</taxon>
        <taxon>metagenomes</taxon>
        <taxon>organismal metagenomes</taxon>
    </lineage>
</organism>
<gene>
    <name evidence="1" type="ORF">MM415B08509_0008</name>
</gene>
<protein>
    <submittedName>
        <fullName evidence="1">Uncharacterized protein</fullName>
    </submittedName>
</protein>
<proteinExistence type="predicted"/>
<accession>A0A6M3LN70</accession>
<name>A0A6M3LN70_9ZZZZ</name>
<dbReference type="AlphaFoldDB" id="A0A6M3LN70"/>
<reference evidence="1" key="1">
    <citation type="submission" date="2020-03" db="EMBL/GenBank/DDBJ databases">
        <title>The deep terrestrial virosphere.</title>
        <authorList>
            <person name="Holmfeldt K."/>
            <person name="Nilsson E."/>
            <person name="Simone D."/>
            <person name="Lopez-Fernandez M."/>
            <person name="Wu X."/>
            <person name="de Brujin I."/>
            <person name="Lundin D."/>
            <person name="Andersson A."/>
            <person name="Bertilsson S."/>
            <person name="Dopson M."/>
        </authorList>
    </citation>
    <scope>NUCLEOTIDE SEQUENCE</scope>
    <source>
        <strain evidence="1">MM415B08509</strain>
    </source>
</reference>
<dbReference type="EMBL" id="MT143403">
    <property type="protein sequence ID" value="QJA96470.1"/>
    <property type="molecule type" value="Genomic_DNA"/>
</dbReference>
<evidence type="ECO:0000313" key="1">
    <source>
        <dbReference type="EMBL" id="QJA96470.1"/>
    </source>
</evidence>